<proteinExistence type="predicted"/>
<evidence type="ECO:0000313" key="1">
    <source>
        <dbReference type="EMBL" id="MBL0744418.1"/>
    </source>
</evidence>
<dbReference type="Proteomes" id="UP000613030">
    <property type="component" value="Unassembled WGS sequence"/>
</dbReference>
<sequence length="238" mass="25455">MNPISPQDFLQLMMTGGVIENMSVTGNVEAMMQNFQNPVIILNCEIPMLALNESPVQSLTIAGTLTQIPSLVLVGQNTNFSLLCIEDDASIGSLSLSGMGQSTTLTVDGNVNSVSLNDCSIQTVEVVATNQINTVSLTSVVFINSLRLIGPYQTVTAGFSSCNTLIFEDTTVTTININSSPIVNYQFTNHQGGTLSFDSTSFKQSRSLAFNETSFETITVNGDQNRTFANLAVTLTGQ</sequence>
<accession>A0ABS1KZ12</accession>
<evidence type="ECO:0000313" key="2">
    <source>
        <dbReference type="Proteomes" id="UP000613030"/>
    </source>
</evidence>
<gene>
    <name evidence="1" type="ORF">JI741_24510</name>
</gene>
<name>A0ABS1KZ12_9BACT</name>
<dbReference type="EMBL" id="JAERRB010000011">
    <property type="protein sequence ID" value="MBL0744418.1"/>
    <property type="molecule type" value="Genomic_DNA"/>
</dbReference>
<protein>
    <recommendedName>
        <fullName evidence="3">Auto-transporter adhesin head GIN domain-containing protein</fullName>
    </recommendedName>
</protein>
<dbReference type="RefSeq" id="WP_202014074.1">
    <property type="nucleotide sequence ID" value="NZ_JAERRB010000011.1"/>
</dbReference>
<reference evidence="1 2" key="1">
    <citation type="submission" date="2021-01" db="EMBL/GenBank/DDBJ databases">
        <title>Chryseolinea sp. Jin1 Genome sequencing and assembly.</title>
        <authorList>
            <person name="Kim I."/>
        </authorList>
    </citation>
    <scope>NUCLEOTIDE SEQUENCE [LARGE SCALE GENOMIC DNA]</scope>
    <source>
        <strain evidence="1 2">Jin1</strain>
    </source>
</reference>
<organism evidence="1 2">
    <name type="scientific">Chryseolinea lacunae</name>
    <dbReference type="NCBI Taxonomy" id="2801331"/>
    <lineage>
        <taxon>Bacteria</taxon>
        <taxon>Pseudomonadati</taxon>
        <taxon>Bacteroidota</taxon>
        <taxon>Cytophagia</taxon>
        <taxon>Cytophagales</taxon>
        <taxon>Fulvivirgaceae</taxon>
        <taxon>Chryseolinea</taxon>
    </lineage>
</organism>
<keyword evidence="2" id="KW-1185">Reference proteome</keyword>
<evidence type="ECO:0008006" key="3">
    <source>
        <dbReference type="Google" id="ProtNLM"/>
    </source>
</evidence>
<comment type="caution">
    <text evidence="1">The sequence shown here is derived from an EMBL/GenBank/DDBJ whole genome shotgun (WGS) entry which is preliminary data.</text>
</comment>